<dbReference type="AlphaFoldDB" id="A0AA39ZZ33"/>
<dbReference type="EMBL" id="JAUIRO010000007">
    <property type="protein sequence ID" value="KAK0706283.1"/>
    <property type="molecule type" value="Genomic_DNA"/>
</dbReference>
<keyword evidence="2" id="KW-1185">Reference proteome</keyword>
<dbReference type="InterPro" id="IPR011009">
    <property type="entry name" value="Kinase-like_dom_sf"/>
</dbReference>
<dbReference type="GeneID" id="85330098"/>
<organism evidence="1 2">
    <name type="scientific">Lasiosphaeria miniovina</name>
    <dbReference type="NCBI Taxonomy" id="1954250"/>
    <lineage>
        <taxon>Eukaryota</taxon>
        <taxon>Fungi</taxon>
        <taxon>Dikarya</taxon>
        <taxon>Ascomycota</taxon>
        <taxon>Pezizomycotina</taxon>
        <taxon>Sordariomycetes</taxon>
        <taxon>Sordariomycetidae</taxon>
        <taxon>Sordariales</taxon>
        <taxon>Lasiosphaeriaceae</taxon>
        <taxon>Lasiosphaeria</taxon>
    </lineage>
</organism>
<name>A0AA39ZZ33_9PEZI</name>
<comment type="caution">
    <text evidence="1">The sequence shown here is derived from an EMBL/GenBank/DDBJ whole genome shotgun (WGS) entry which is preliminary data.</text>
</comment>
<gene>
    <name evidence="1" type="ORF">B0T26DRAFT_789088</name>
</gene>
<evidence type="ECO:0008006" key="3">
    <source>
        <dbReference type="Google" id="ProtNLM"/>
    </source>
</evidence>
<accession>A0AA39ZZ33</accession>
<reference evidence="1" key="1">
    <citation type="submission" date="2023-06" db="EMBL/GenBank/DDBJ databases">
        <title>Genome-scale phylogeny and comparative genomics of the fungal order Sordariales.</title>
        <authorList>
            <consortium name="Lawrence Berkeley National Laboratory"/>
            <person name="Hensen N."/>
            <person name="Bonometti L."/>
            <person name="Westerberg I."/>
            <person name="Brannstrom I.O."/>
            <person name="Guillou S."/>
            <person name="Cros-Aarteil S."/>
            <person name="Calhoun S."/>
            <person name="Haridas S."/>
            <person name="Kuo A."/>
            <person name="Mondo S."/>
            <person name="Pangilinan J."/>
            <person name="Riley R."/>
            <person name="LaButti K."/>
            <person name="Andreopoulos B."/>
            <person name="Lipzen A."/>
            <person name="Chen C."/>
            <person name="Yanf M."/>
            <person name="Daum C."/>
            <person name="Ng V."/>
            <person name="Clum A."/>
            <person name="Steindorff A."/>
            <person name="Ohm R."/>
            <person name="Martin F."/>
            <person name="Silar P."/>
            <person name="Natvig D."/>
            <person name="Lalanne C."/>
            <person name="Gautier V."/>
            <person name="Ament-velasquez S.L."/>
            <person name="Kruys A."/>
            <person name="Hutchinson M.I."/>
            <person name="Powell A.J."/>
            <person name="Barry K."/>
            <person name="Miller A.N."/>
            <person name="Grigoriev I.V."/>
            <person name="Debuchy R."/>
            <person name="Gladieux P."/>
            <person name="Thoren M.H."/>
            <person name="Johannesson H."/>
        </authorList>
    </citation>
    <scope>NUCLEOTIDE SEQUENCE</scope>
    <source>
        <strain evidence="1">SMH2392-1A</strain>
    </source>
</reference>
<sequence>MSDDVQYPTGFCLRDLVSWGTTSLVVLDNAFDIVIKAPLRSRQPRSVYERFAQRGGHAGLLVYHGVFESGIRLEYAPRQNLRLHAAQVAEAIRSVHDSRVIHGDLTCADFAGSSIDDSPLLVLITESHEFPGPILSVRTDLFALSSVLYEIMTGHPLYEGLIDAEIPSLYLNGQFPQIASLGAAGIIIEKCWKDDYSEAGEVVEALQVINPIGFGGTLRLKKYGAVSVPSC</sequence>
<dbReference type="Proteomes" id="UP001172101">
    <property type="component" value="Unassembled WGS sequence"/>
</dbReference>
<evidence type="ECO:0000313" key="2">
    <source>
        <dbReference type="Proteomes" id="UP001172101"/>
    </source>
</evidence>
<dbReference type="RefSeq" id="XP_060291377.1">
    <property type="nucleotide sequence ID" value="XM_060446828.1"/>
</dbReference>
<protein>
    <recommendedName>
        <fullName evidence="3">Protein kinase domain-containing protein</fullName>
    </recommendedName>
</protein>
<evidence type="ECO:0000313" key="1">
    <source>
        <dbReference type="EMBL" id="KAK0706283.1"/>
    </source>
</evidence>
<proteinExistence type="predicted"/>
<dbReference type="Gene3D" id="1.10.510.10">
    <property type="entry name" value="Transferase(Phosphotransferase) domain 1"/>
    <property type="match status" value="1"/>
</dbReference>
<dbReference type="SUPFAM" id="SSF56112">
    <property type="entry name" value="Protein kinase-like (PK-like)"/>
    <property type="match status" value="1"/>
</dbReference>